<dbReference type="Gene3D" id="3.30.40.100">
    <property type="match status" value="1"/>
</dbReference>
<comment type="subcellular location">
    <subcellularLocation>
        <location evidence="1">Nucleus</location>
    </subcellularLocation>
</comment>
<evidence type="ECO:0000256" key="8">
    <source>
        <dbReference type="ARBA" id="ARBA00023242"/>
    </source>
</evidence>
<keyword evidence="2" id="KW-0479">Metal-binding</keyword>
<dbReference type="GO" id="GO:0008270">
    <property type="term" value="F:zinc ion binding"/>
    <property type="evidence" value="ECO:0007669"/>
    <property type="project" value="UniProtKB-KW"/>
</dbReference>
<proteinExistence type="predicted"/>
<dbReference type="STRING" id="4615.A0A199UTS6"/>
<dbReference type="PROSITE" id="PS51050">
    <property type="entry name" value="ZF_CW"/>
    <property type="match status" value="1"/>
</dbReference>
<evidence type="ECO:0000313" key="12">
    <source>
        <dbReference type="EMBL" id="OAY68045.1"/>
    </source>
</evidence>
<dbReference type="CDD" id="cd01396">
    <property type="entry name" value="MeCP2_MBD"/>
    <property type="match status" value="1"/>
</dbReference>
<gene>
    <name evidence="12" type="ORF">ACMD2_10603</name>
</gene>
<dbReference type="SUPFAM" id="SSF54171">
    <property type="entry name" value="DNA-binding domain"/>
    <property type="match status" value="1"/>
</dbReference>
<feature type="domain" description="MBD" evidence="10">
    <location>
        <begin position="260"/>
        <end position="334"/>
    </location>
</feature>
<accession>A0A199UTS6</accession>
<evidence type="ECO:0000313" key="13">
    <source>
        <dbReference type="Proteomes" id="UP000092600"/>
    </source>
</evidence>
<evidence type="ECO:0000256" key="7">
    <source>
        <dbReference type="ARBA" id="ARBA00023163"/>
    </source>
</evidence>
<dbReference type="InterPro" id="IPR011124">
    <property type="entry name" value="Znf_CW"/>
</dbReference>
<protein>
    <submittedName>
        <fullName evidence="12">Methyl-CpG-binding domain-containing protein 2</fullName>
    </submittedName>
</protein>
<dbReference type="PANTHER" id="PTHR12396">
    <property type="entry name" value="METHYL-CPG BINDING PROTEIN, MBD"/>
    <property type="match status" value="1"/>
</dbReference>
<feature type="non-terminal residue" evidence="12">
    <location>
        <position position="1"/>
    </location>
</feature>
<evidence type="ECO:0000259" key="10">
    <source>
        <dbReference type="PROSITE" id="PS50982"/>
    </source>
</evidence>
<keyword evidence="5" id="KW-0805">Transcription regulation</keyword>
<evidence type="ECO:0000256" key="1">
    <source>
        <dbReference type="ARBA" id="ARBA00004123"/>
    </source>
</evidence>
<dbReference type="InterPro" id="IPR001739">
    <property type="entry name" value="Methyl_CpG_DNA-bd"/>
</dbReference>
<organism evidence="12 13">
    <name type="scientific">Ananas comosus</name>
    <name type="common">Pineapple</name>
    <name type="synonym">Ananas ananas</name>
    <dbReference type="NCBI Taxonomy" id="4615"/>
    <lineage>
        <taxon>Eukaryota</taxon>
        <taxon>Viridiplantae</taxon>
        <taxon>Streptophyta</taxon>
        <taxon>Embryophyta</taxon>
        <taxon>Tracheophyta</taxon>
        <taxon>Spermatophyta</taxon>
        <taxon>Magnoliopsida</taxon>
        <taxon>Liliopsida</taxon>
        <taxon>Poales</taxon>
        <taxon>Bromeliaceae</taxon>
        <taxon>Bromelioideae</taxon>
        <taxon>Ananas</taxon>
    </lineage>
</organism>
<feature type="domain" description="CW-type" evidence="11">
    <location>
        <begin position="195"/>
        <end position="254"/>
    </location>
</feature>
<dbReference type="FunFam" id="3.30.890.10:FF:000012">
    <property type="entry name" value="Methyl-CpG-binding domain-containing protein 1"/>
    <property type="match status" value="1"/>
</dbReference>
<dbReference type="Pfam" id="PF01429">
    <property type="entry name" value="MBD"/>
    <property type="match status" value="1"/>
</dbReference>
<feature type="compositionally biased region" description="Basic and acidic residues" evidence="9">
    <location>
        <begin position="43"/>
        <end position="63"/>
    </location>
</feature>
<dbReference type="SMART" id="SM00391">
    <property type="entry name" value="MBD"/>
    <property type="match status" value="1"/>
</dbReference>
<dbReference type="Gene3D" id="3.30.890.10">
    <property type="entry name" value="Methyl-cpg-binding Protein 2, Chain A"/>
    <property type="match status" value="1"/>
</dbReference>
<keyword evidence="3" id="KW-0863">Zinc-finger</keyword>
<evidence type="ECO:0000256" key="3">
    <source>
        <dbReference type="ARBA" id="ARBA00022771"/>
    </source>
</evidence>
<dbReference type="AlphaFoldDB" id="A0A199UTS6"/>
<dbReference type="InterPro" id="IPR016177">
    <property type="entry name" value="DNA-bd_dom_sf"/>
</dbReference>
<keyword evidence="8" id="KW-0539">Nucleus</keyword>
<dbReference type="GO" id="GO:0000118">
    <property type="term" value="C:histone deacetylase complex"/>
    <property type="evidence" value="ECO:0007669"/>
    <property type="project" value="UniProtKB-ARBA"/>
</dbReference>
<evidence type="ECO:0000256" key="2">
    <source>
        <dbReference type="ARBA" id="ARBA00022723"/>
    </source>
</evidence>
<name>A0A199UTS6_ANACO</name>
<feature type="region of interest" description="Disordered" evidence="9">
    <location>
        <begin position="93"/>
        <end position="159"/>
    </location>
</feature>
<feature type="compositionally biased region" description="Basic and acidic residues" evidence="9">
    <location>
        <begin position="403"/>
        <end position="414"/>
    </location>
</feature>
<dbReference type="EMBL" id="LSRQ01005132">
    <property type="protein sequence ID" value="OAY68045.1"/>
    <property type="molecule type" value="Genomic_DNA"/>
</dbReference>
<dbReference type="Pfam" id="PF07496">
    <property type="entry name" value="zf-CW"/>
    <property type="match status" value="1"/>
</dbReference>
<dbReference type="PANTHER" id="PTHR12396:SF0">
    <property type="entry name" value="METHYL-CPG BINDING DOMAIN PROTEIN-LIKE, ISOFORM C"/>
    <property type="match status" value="1"/>
</dbReference>
<reference evidence="12 13" key="1">
    <citation type="journal article" date="2016" name="DNA Res.">
        <title>The draft genome of MD-2 pineapple using hybrid error correction of long reads.</title>
        <authorList>
            <person name="Redwan R.M."/>
            <person name="Saidin A."/>
            <person name="Kumar S.V."/>
        </authorList>
    </citation>
    <scope>NUCLEOTIDE SEQUENCE [LARGE SCALE GENOMIC DNA]</scope>
    <source>
        <strain evidence="13">cv. MD2</strain>
        <tissue evidence="12">Leaf</tissue>
    </source>
</reference>
<evidence type="ECO:0000256" key="6">
    <source>
        <dbReference type="ARBA" id="ARBA00023125"/>
    </source>
</evidence>
<feature type="region of interest" description="Disordered" evidence="9">
    <location>
        <begin position="24"/>
        <end position="63"/>
    </location>
</feature>
<evidence type="ECO:0000259" key="11">
    <source>
        <dbReference type="PROSITE" id="PS51050"/>
    </source>
</evidence>
<dbReference type="GO" id="GO:0003677">
    <property type="term" value="F:DNA binding"/>
    <property type="evidence" value="ECO:0007669"/>
    <property type="project" value="UniProtKB-KW"/>
</dbReference>
<dbReference type="PROSITE" id="PS50982">
    <property type="entry name" value="MBD"/>
    <property type="match status" value="1"/>
</dbReference>
<evidence type="ECO:0000256" key="9">
    <source>
        <dbReference type="SAM" id="MobiDB-lite"/>
    </source>
</evidence>
<sequence>SGLGYGNTLSLVLSVSYSPIRNALSPPIPSSSKATHPHRYKTVYRERERERERGGERGSEIEIESEHFPHLISSPPLSSISLLLHLLLGSRATRRSRAPPRPSLGDSTPGARIGIHSGALPKPKKDKSKSPRPSKKSRKMSSQTSEVNTKDNTDLSAEDQSNQLIIYNPEHSNDESQDALAVSENMENHSANRILPSIGAFTVQCATCFKWRLIPTKEKYEEIRENILQEPFVCERAREWRPDILCEDPEDISQDGSRLWAIDKPNIAQPPPGWERLLRIRGEGSTKFADVYYASPTGKRLRSMVEIQRYLIEHPEYIKQGVNLSQFSFQIPRPLQENYVRKRAPRMTNPLDGSSLGLSRPLEPEEVNPLSWAAPPTRRELETGGSVSPPPSSEPVEPSTSSEMEKTVKPRDDPICDQPNIKLEESELSRSTSSLEL</sequence>
<keyword evidence="6" id="KW-0238">DNA-binding</keyword>
<evidence type="ECO:0000256" key="5">
    <source>
        <dbReference type="ARBA" id="ARBA00023015"/>
    </source>
</evidence>
<feature type="compositionally biased region" description="Basic residues" evidence="9">
    <location>
        <begin position="122"/>
        <end position="139"/>
    </location>
</feature>
<feature type="region of interest" description="Disordered" evidence="9">
    <location>
        <begin position="340"/>
        <end position="437"/>
    </location>
</feature>
<comment type="caution">
    <text evidence="12">The sequence shown here is derived from an EMBL/GenBank/DDBJ whole genome shotgun (WGS) entry which is preliminary data.</text>
</comment>
<keyword evidence="7" id="KW-0804">Transcription</keyword>
<keyword evidence="4" id="KW-0862">Zinc</keyword>
<evidence type="ECO:0000256" key="4">
    <source>
        <dbReference type="ARBA" id="ARBA00022833"/>
    </source>
</evidence>
<dbReference type="Proteomes" id="UP000092600">
    <property type="component" value="Unassembled WGS sequence"/>
</dbReference>